<dbReference type="EMBL" id="JACHGM010000010">
    <property type="protein sequence ID" value="MBB5141756.1"/>
    <property type="molecule type" value="Genomic_DNA"/>
</dbReference>
<dbReference type="InterPro" id="IPR058551">
    <property type="entry name" value="Plasmid_parti_C"/>
</dbReference>
<protein>
    <recommendedName>
        <fullName evidence="5">Plasmid partition protein</fullName>
    </recommendedName>
</protein>
<dbReference type="InterPro" id="IPR058550">
    <property type="entry name" value="Plasmid_parti_N"/>
</dbReference>
<dbReference type="RefSeq" id="WP_183227491.1">
    <property type="nucleotide sequence ID" value="NZ_CAXOVT010000009.1"/>
</dbReference>
<name>A0AB34Z3R8_BORAF</name>
<dbReference type="NCBIfam" id="NF033725">
    <property type="entry name" value="borfam_49"/>
    <property type="match status" value="1"/>
</dbReference>
<comment type="caution">
    <text evidence="3">The sequence shown here is derived from an EMBL/GenBank/DDBJ whole genome shotgun (WGS) entry which is preliminary data.</text>
</comment>
<reference evidence="3 4" key="1">
    <citation type="submission" date="2020-08" db="EMBL/GenBank/DDBJ databases">
        <title>Genomic Encyclopedia of Type Strains, Phase IV (KMG-IV): sequencing the most valuable type-strain genomes for metagenomic binning, comparative biology and taxonomic classification.</title>
        <authorList>
            <person name="Goeker M."/>
        </authorList>
    </citation>
    <scope>NUCLEOTIDE SEQUENCE [LARGE SCALE GENOMIC DNA]</scope>
    <source>
        <strain evidence="3 4">DSM 10508</strain>
    </source>
</reference>
<evidence type="ECO:0000259" key="2">
    <source>
        <dbReference type="Pfam" id="PF25882"/>
    </source>
</evidence>
<evidence type="ECO:0000313" key="3">
    <source>
        <dbReference type="EMBL" id="MBB5141756.1"/>
    </source>
</evidence>
<gene>
    <name evidence="3" type="ORF">HNP63_001177</name>
</gene>
<feature type="domain" description="Plasmid partition protein putative C-terminal" evidence="2">
    <location>
        <begin position="126"/>
        <end position="177"/>
    </location>
</feature>
<evidence type="ECO:0000313" key="4">
    <source>
        <dbReference type="Proteomes" id="UP000529652"/>
    </source>
</evidence>
<proteinExistence type="predicted"/>
<dbReference type="Proteomes" id="UP000529652">
    <property type="component" value="Unassembled WGS sequence"/>
</dbReference>
<dbReference type="Pfam" id="PF01672">
    <property type="entry name" value="Plasmid_parti_N"/>
    <property type="match status" value="1"/>
</dbReference>
<accession>A0AB34Z3R8</accession>
<organism evidence="3 4">
    <name type="scientific">Borreliella afzelii</name>
    <name type="common">Borrelia afzelii</name>
    <dbReference type="NCBI Taxonomy" id="29518"/>
    <lineage>
        <taxon>Bacteria</taxon>
        <taxon>Pseudomonadati</taxon>
        <taxon>Spirochaetota</taxon>
        <taxon>Spirochaetia</taxon>
        <taxon>Spirochaetales</taxon>
        <taxon>Borreliaceae</taxon>
        <taxon>Borreliella</taxon>
    </lineage>
</organism>
<sequence>MKLNKKIEIVKRVELNGNEIKKNRESRYLKLKEKLKILIKEESYNKIETARILKEINDNKYYVIDKYKSFNHFIKDYNMAKTTVYRYMKLAIGIDSGKINYELILKKGINYAIQILENNGIIANPKNILNRSFKLKIDDEKSFDFYKSNINFVSFLLKELYYNNQKLLTNIKNKYDNLKEKKQYSEFIK</sequence>
<dbReference type="InterPro" id="IPR002596">
    <property type="entry name" value="Plasmid_parti"/>
</dbReference>
<evidence type="ECO:0008006" key="5">
    <source>
        <dbReference type="Google" id="ProtNLM"/>
    </source>
</evidence>
<dbReference type="Pfam" id="PF25882">
    <property type="entry name" value="Plasmid_parti_C"/>
    <property type="match status" value="1"/>
</dbReference>
<dbReference type="AlphaFoldDB" id="A0AB34Z3R8"/>
<feature type="domain" description="Plasmid partition protein putative N-terminal" evidence="1">
    <location>
        <begin position="19"/>
        <end position="119"/>
    </location>
</feature>
<evidence type="ECO:0000259" key="1">
    <source>
        <dbReference type="Pfam" id="PF01672"/>
    </source>
</evidence>